<evidence type="ECO:0000256" key="1">
    <source>
        <dbReference type="SAM" id="Phobius"/>
    </source>
</evidence>
<keyword evidence="1" id="KW-0472">Membrane</keyword>
<dbReference type="OrthoDB" id="7870017at2"/>
<feature type="transmembrane region" description="Helical" evidence="1">
    <location>
        <begin position="36"/>
        <end position="54"/>
    </location>
</feature>
<keyword evidence="1" id="KW-0812">Transmembrane</keyword>
<keyword evidence="3" id="KW-1185">Reference proteome</keyword>
<dbReference type="InterPro" id="IPR008407">
    <property type="entry name" value="Brnchd-chn_aa_trnsp_AzlD"/>
</dbReference>
<organism evidence="2 3">
    <name type="scientific">Stigmatella aurantiaca</name>
    <dbReference type="NCBI Taxonomy" id="41"/>
    <lineage>
        <taxon>Bacteria</taxon>
        <taxon>Pseudomonadati</taxon>
        <taxon>Myxococcota</taxon>
        <taxon>Myxococcia</taxon>
        <taxon>Myxococcales</taxon>
        <taxon>Cystobacterineae</taxon>
        <taxon>Archangiaceae</taxon>
        <taxon>Stigmatella</taxon>
    </lineage>
</organism>
<evidence type="ECO:0000313" key="2">
    <source>
        <dbReference type="EMBL" id="SEM42014.1"/>
    </source>
</evidence>
<keyword evidence="1" id="KW-1133">Transmembrane helix</keyword>
<name>A0A1H7Y811_STIAU</name>
<dbReference type="EMBL" id="FOAP01000016">
    <property type="protein sequence ID" value="SEM42014.1"/>
    <property type="molecule type" value="Genomic_DNA"/>
</dbReference>
<dbReference type="RefSeq" id="WP_075009304.1">
    <property type="nucleotide sequence ID" value="NZ_FOAP01000016.1"/>
</dbReference>
<dbReference type="AlphaFoldDB" id="A0A1H7Y811"/>
<proteinExistence type="predicted"/>
<dbReference type="Pfam" id="PF05437">
    <property type="entry name" value="AzlD"/>
    <property type="match status" value="1"/>
</dbReference>
<reference evidence="3" key="1">
    <citation type="submission" date="2016-10" db="EMBL/GenBank/DDBJ databases">
        <authorList>
            <person name="Varghese N."/>
            <person name="Submissions S."/>
        </authorList>
    </citation>
    <scope>NUCLEOTIDE SEQUENCE [LARGE SCALE GENOMIC DNA]</scope>
    <source>
        <strain evidence="3">DSM 17044</strain>
    </source>
</reference>
<sequence>MSALPVILGMAVVTYVPRLAGLWLRASVPPFWKRFLRFVPIAVFSALVVPALPGDRGEAGVRLLAAGLAAAASWRFHKLWLGIAVGMAVYWGLR</sequence>
<feature type="transmembrane region" description="Helical" evidence="1">
    <location>
        <begin position="74"/>
        <end position="93"/>
    </location>
</feature>
<accession>A0A1H7Y811</accession>
<feature type="transmembrane region" description="Helical" evidence="1">
    <location>
        <begin position="6"/>
        <end position="24"/>
    </location>
</feature>
<gene>
    <name evidence="2" type="ORF">SAMN05444354_116127</name>
</gene>
<protein>
    <submittedName>
        <fullName evidence="2">Branched-chain amino acid transport protein</fullName>
    </submittedName>
</protein>
<evidence type="ECO:0000313" key="3">
    <source>
        <dbReference type="Proteomes" id="UP000182719"/>
    </source>
</evidence>
<dbReference type="Proteomes" id="UP000182719">
    <property type="component" value="Unassembled WGS sequence"/>
</dbReference>